<gene>
    <name evidence="2" type="ORF">JRO89_XS11G0160700</name>
</gene>
<comment type="caution">
    <text evidence="2">The sequence shown here is derived from an EMBL/GenBank/DDBJ whole genome shotgun (WGS) entry which is preliminary data.</text>
</comment>
<evidence type="ECO:0008006" key="4">
    <source>
        <dbReference type="Google" id="ProtNLM"/>
    </source>
</evidence>
<keyword evidence="3" id="KW-1185">Reference proteome</keyword>
<dbReference type="Pfam" id="PF00067">
    <property type="entry name" value="p450"/>
    <property type="match status" value="1"/>
</dbReference>
<name>A0ABQ8HFQ8_9ROSI</name>
<accession>A0ABQ8HFQ8</accession>
<keyword evidence="1" id="KW-0503">Monooxygenase</keyword>
<organism evidence="2 3">
    <name type="scientific">Xanthoceras sorbifolium</name>
    <dbReference type="NCBI Taxonomy" id="99658"/>
    <lineage>
        <taxon>Eukaryota</taxon>
        <taxon>Viridiplantae</taxon>
        <taxon>Streptophyta</taxon>
        <taxon>Embryophyta</taxon>
        <taxon>Tracheophyta</taxon>
        <taxon>Spermatophyta</taxon>
        <taxon>Magnoliopsida</taxon>
        <taxon>eudicotyledons</taxon>
        <taxon>Gunneridae</taxon>
        <taxon>Pentapetalae</taxon>
        <taxon>rosids</taxon>
        <taxon>malvids</taxon>
        <taxon>Sapindales</taxon>
        <taxon>Sapindaceae</taxon>
        <taxon>Xanthoceroideae</taxon>
        <taxon>Xanthoceras</taxon>
    </lineage>
</organism>
<reference evidence="2 3" key="1">
    <citation type="submission" date="2021-02" db="EMBL/GenBank/DDBJ databases">
        <title>Plant Genome Project.</title>
        <authorList>
            <person name="Zhang R.-G."/>
        </authorList>
    </citation>
    <scope>NUCLEOTIDE SEQUENCE [LARGE SCALE GENOMIC DNA]</scope>
    <source>
        <tissue evidence="2">Leaves</tissue>
    </source>
</reference>
<dbReference type="InterPro" id="IPR036396">
    <property type="entry name" value="Cyt_P450_sf"/>
</dbReference>
<protein>
    <recommendedName>
        <fullName evidence="4">Cytochrome P450</fullName>
    </recommendedName>
</protein>
<keyword evidence="1" id="KW-0560">Oxidoreductase</keyword>
<dbReference type="PANTHER" id="PTHR47951:SF8">
    <property type="entry name" value="CYTOCHROME P450 93A2-LIKE"/>
    <property type="match status" value="1"/>
</dbReference>
<dbReference type="EMBL" id="JAFEMO010000011">
    <property type="protein sequence ID" value="KAH7557468.1"/>
    <property type="molecule type" value="Genomic_DNA"/>
</dbReference>
<dbReference type="Proteomes" id="UP000827721">
    <property type="component" value="Unassembled WGS sequence"/>
</dbReference>
<keyword evidence="1" id="KW-0408">Iron</keyword>
<dbReference type="SUPFAM" id="SSF48264">
    <property type="entry name" value="Cytochrome P450"/>
    <property type="match status" value="1"/>
</dbReference>
<proteinExistence type="inferred from homology"/>
<evidence type="ECO:0000313" key="3">
    <source>
        <dbReference type="Proteomes" id="UP000827721"/>
    </source>
</evidence>
<keyword evidence="1" id="KW-0479">Metal-binding</keyword>
<comment type="similarity">
    <text evidence="1">Belongs to the cytochrome P450 family.</text>
</comment>
<dbReference type="InterPro" id="IPR017972">
    <property type="entry name" value="Cyt_P450_CS"/>
</dbReference>
<keyword evidence="1" id="KW-0349">Heme</keyword>
<evidence type="ECO:0000256" key="1">
    <source>
        <dbReference type="RuleBase" id="RU000461"/>
    </source>
</evidence>
<dbReference type="PANTHER" id="PTHR47951">
    <property type="entry name" value="OS08G0547900 PROTEIN"/>
    <property type="match status" value="1"/>
</dbReference>
<dbReference type="InterPro" id="IPR001128">
    <property type="entry name" value="Cyt_P450"/>
</dbReference>
<sequence>MVKEVYAKVGSPINIGDEMFITILNVIMSMSWGGSLHGEDRSRVAIQFRQVVEESVIDSRTKENQAGGENKDQEKGRKDFLEMLTFFLSRKGDCQGNNFNFLPFSSGRRICPGIPLADRMLLYALATLLHSFEWKLAEGAELDFSEKFGVVLNKQEPRIAIPTAKLSSPQPQHYYH</sequence>
<evidence type="ECO:0000313" key="2">
    <source>
        <dbReference type="EMBL" id="KAH7557468.1"/>
    </source>
</evidence>
<dbReference type="PROSITE" id="PS00086">
    <property type="entry name" value="CYTOCHROME_P450"/>
    <property type="match status" value="1"/>
</dbReference>
<dbReference type="Gene3D" id="1.10.630.10">
    <property type="entry name" value="Cytochrome P450"/>
    <property type="match status" value="1"/>
</dbReference>